<sequence length="979" mass="105813">MGTINVLDIWVDPVGGNNGRSGLSEGTAKRTLEAAWNMIPESQVLRSRGYRINILPGRVTEAMVPGAAWGGNWWSNRWGTPGAPIIIQTARAAGSATIEGANVFNCSHLYFIGVNFQSGADNVFHCELCTNLLMKRVTVLGICPEIAAWQPSPGGQPMPGTCSVQEAVKINQGTGIWIEDCNFGYGWNAAFDCMVCQYGHLLNSKFHHGGYCAFVKGGSAYWVIAGNEAHHCGDQGISSGQGTGINFMIRPWLTWDQLDVKIHNNFIHDVWGAGLGVWGGYDILMAHNTLVRVGCGTPAQDLHRAAIDVLFCERGCGGDQPSDTRVCAAQGTRGSWGPVCAECQPVNIPCRNVIIANNLIYNPSWRARLGAFQVLGRTRSYSPNNHLSTYVTTDDNLRIRGNVVWQSGAGSGDVLSGAGCPETNRACNLTQILRDNYIQAFRPLVNSTSFKPLASGGGTYLGGLAKLWRKLELVGKFWLPDGQPYAMNLPSSMRHIWVDPVAGNNANSGATRGQALRTLGAAYLAIPQGRTLTQGVHIHIARGTLTSQDMPNYWEDLRGTRATPIVIEAADGKGSVVMDNMNLKSVRYLYLLNLTLRSRFDVFHCEACTHVLLRGVTAQATNCPRYNESCSTHETLKFNQCKGVWLEGVDASGADDNAFDCVACQYGHILNSRFSNSEWGVYLKGGSAYFLVSGNHIYNHGSTGFAAGQGTGFEYTVAPWIQYEAYAIKFVNNILRDIDGAGFGVWGCYDCLYAYNTLVRVGRRSHTIEVKFGLRSCDNAEDAPICAARYQAGGWGPTRLVTTEEASIKIPNRNVYIVNNVVYNHNMQSQYQHLAVDTPLPSLNAPHLPTTVHSDVNLVFKGNVIWNGGLSMDLGTGGEACSDSNPTCNTAQLRRDNAFNTIRPDLNLTTFQPLSRTGALASYAGLWHPIPAFGTWAAAVAPGPAVPAGTLANAVVNDKAGAARTASRHAPGALLPPAV</sequence>
<dbReference type="SUPFAM" id="SSF51126">
    <property type="entry name" value="Pectin lyase-like"/>
    <property type="match status" value="2"/>
</dbReference>
<dbReference type="AlphaFoldDB" id="A0A2P6U2G1"/>
<protein>
    <submittedName>
        <fullName evidence="1">Right handed beta helix region</fullName>
    </submittedName>
</protein>
<proteinExistence type="predicted"/>
<gene>
    <name evidence="1" type="ORF">C2E21_0706</name>
</gene>
<reference evidence="1 2" key="1">
    <citation type="journal article" date="2018" name="Plant J.">
        <title>Genome sequences of Chlorella sorokiniana UTEX 1602 and Micractinium conductrix SAG 241.80: implications to maltose excretion by a green alga.</title>
        <authorList>
            <person name="Arriola M.B."/>
            <person name="Velmurugan N."/>
            <person name="Zhang Y."/>
            <person name="Plunkett M.H."/>
            <person name="Hondzo H."/>
            <person name="Barney B.M."/>
        </authorList>
    </citation>
    <scope>NUCLEOTIDE SEQUENCE [LARGE SCALE GENOMIC DNA]</scope>
    <source>
        <strain evidence="2">UTEX 1602</strain>
    </source>
</reference>
<keyword evidence="2" id="KW-1185">Reference proteome</keyword>
<name>A0A2P6U2G1_CHLSO</name>
<dbReference type="OrthoDB" id="538203at2759"/>
<dbReference type="InterPro" id="IPR011050">
    <property type="entry name" value="Pectin_lyase_fold/virulence"/>
</dbReference>
<organism evidence="1 2">
    <name type="scientific">Chlorella sorokiniana</name>
    <name type="common">Freshwater green alga</name>
    <dbReference type="NCBI Taxonomy" id="3076"/>
    <lineage>
        <taxon>Eukaryota</taxon>
        <taxon>Viridiplantae</taxon>
        <taxon>Chlorophyta</taxon>
        <taxon>core chlorophytes</taxon>
        <taxon>Trebouxiophyceae</taxon>
        <taxon>Chlorellales</taxon>
        <taxon>Chlorellaceae</taxon>
        <taxon>Chlorella clade</taxon>
        <taxon>Chlorella</taxon>
    </lineage>
</organism>
<dbReference type="Proteomes" id="UP000239899">
    <property type="component" value="Unassembled WGS sequence"/>
</dbReference>
<dbReference type="Gene3D" id="2.160.20.10">
    <property type="entry name" value="Single-stranded right-handed beta-helix, Pectin lyase-like"/>
    <property type="match status" value="2"/>
</dbReference>
<dbReference type="STRING" id="3076.A0A2P6U2G1"/>
<dbReference type="InterPro" id="IPR006626">
    <property type="entry name" value="PbH1"/>
</dbReference>
<comment type="caution">
    <text evidence="1">The sequence shown here is derived from an EMBL/GenBank/DDBJ whole genome shotgun (WGS) entry which is preliminary data.</text>
</comment>
<dbReference type="EMBL" id="LHPG02000002">
    <property type="protein sequence ID" value="PRW60490.1"/>
    <property type="molecule type" value="Genomic_DNA"/>
</dbReference>
<evidence type="ECO:0000313" key="1">
    <source>
        <dbReference type="EMBL" id="PRW60490.1"/>
    </source>
</evidence>
<dbReference type="InterPro" id="IPR012334">
    <property type="entry name" value="Pectin_lyas_fold"/>
</dbReference>
<dbReference type="SMART" id="SM00710">
    <property type="entry name" value="PbH1"/>
    <property type="match status" value="10"/>
</dbReference>
<accession>A0A2P6U2G1</accession>
<evidence type="ECO:0000313" key="2">
    <source>
        <dbReference type="Proteomes" id="UP000239899"/>
    </source>
</evidence>